<proteinExistence type="predicted"/>
<protein>
    <submittedName>
        <fullName evidence="1">Uncharacterized protein</fullName>
    </submittedName>
</protein>
<name>A0A2N7X5N0_9BURK</name>
<dbReference type="EMBL" id="PNYC01000006">
    <property type="protein sequence ID" value="PMS36852.1"/>
    <property type="molecule type" value="Genomic_DNA"/>
</dbReference>
<dbReference type="Proteomes" id="UP000235777">
    <property type="component" value="Unassembled WGS sequence"/>
</dbReference>
<accession>A0A2N7X5N0</accession>
<keyword evidence="2" id="KW-1185">Reference proteome</keyword>
<comment type="caution">
    <text evidence="1">The sequence shown here is derived from an EMBL/GenBank/DDBJ whole genome shotgun (WGS) entry which is preliminary data.</text>
</comment>
<evidence type="ECO:0000313" key="1">
    <source>
        <dbReference type="EMBL" id="PMS36852.1"/>
    </source>
</evidence>
<sequence length="187" mass="20544">MAVLATASLLCANAHATRNAGGVDDAEGAYAVLFPLAQAVPKPRLTPGVLNPDVTQATIHSTICVKGYTRTIRPEEGYTRRLKREQIAAYGYTDRRLRDYEEDHLVSLELGGSPTDPRNLWPQPHHVVGGWGSYAKDRLENKLKSLVCKGRLPLADAQSAIASDWIGAYKRFVGPAADDTRERRYGD</sequence>
<dbReference type="AlphaFoldDB" id="A0A2N7X5N0"/>
<gene>
    <name evidence="1" type="ORF">C0Z20_11050</name>
</gene>
<organism evidence="1 2">
    <name type="scientific">Trinickia symbiotica</name>
    <dbReference type="NCBI Taxonomy" id="863227"/>
    <lineage>
        <taxon>Bacteria</taxon>
        <taxon>Pseudomonadati</taxon>
        <taxon>Pseudomonadota</taxon>
        <taxon>Betaproteobacteria</taxon>
        <taxon>Burkholderiales</taxon>
        <taxon>Burkholderiaceae</taxon>
        <taxon>Trinickia</taxon>
    </lineage>
</organism>
<evidence type="ECO:0000313" key="2">
    <source>
        <dbReference type="Proteomes" id="UP000235777"/>
    </source>
</evidence>
<reference evidence="1 2" key="1">
    <citation type="submission" date="2018-01" db="EMBL/GenBank/DDBJ databases">
        <title>Whole genome analyses suggest that Burkholderia sensu lato contains two further novel genera in the rhizoxinica-symbiotica group Mycetohabitans gen. nov., and Trinickia gen. nov.: implications for the evolution of diazotrophy and nodulation in the Burkholderiaceae.</title>
        <authorList>
            <person name="Estrada-de los Santos P."/>
            <person name="Palmer M."/>
            <person name="Chavez-Ramirez B."/>
            <person name="Beukes C."/>
            <person name="Steenkamp E.T."/>
            <person name="Hirsch A.M."/>
            <person name="Manyaka P."/>
            <person name="Maluk M."/>
            <person name="Lafos M."/>
            <person name="Crook M."/>
            <person name="Gross E."/>
            <person name="Simon M.F."/>
            <person name="Bueno dos Reis Junior F."/>
            <person name="Poole P.S."/>
            <person name="Venter S.N."/>
            <person name="James E.K."/>
        </authorList>
    </citation>
    <scope>NUCLEOTIDE SEQUENCE [LARGE SCALE GENOMIC DNA]</scope>
    <source>
        <strain evidence="1 2">JPY 581</strain>
    </source>
</reference>